<gene>
    <name evidence="1" type="ORF">I3842_06G060500</name>
</gene>
<name>A0A922ETY0_CARIL</name>
<organism evidence="1 2">
    <name type="scientific">Carya illinoinensis</name>
    <name type="common">Pecan</name>
    <dbReference type="NCBI Taxonomy" id="32201"/>
    <lineage>
        <taxon>Eukaryota</taxon>
        <taxon>Viridiplantae</taxon>
        <taxon>Streptophyta</taxon>
        <taxon>Embryophyta</taxon>
        <taxon>Tracheophyta</taxon>
        <taxon>Spermatophyta</taxon>
        <taxon>Magnoliopsida</taxon>
        <taxon>eudicotyledons</taxon>
        <taxon>Gunneridae</taxon>
        <taxon>Pentapetalae</taxon>
        <taxon>rosids</taxon>
        <taxon>fabids</taxon>
        <taxon>Fagales</taxon>
        <taxon>Juglandaceae</taxon>
        <taxon>Carya</taxon>
    </lineage>
</organism>
<dbReference type="EMBL" id="CM031830">
    <property type="protein sequence ID" value="KAG6708055.1"/>
    <property type="molecule type" value="Genomic_DNA"/>
</dbReference>
<reference evidence="1" key="1">
    <citation type="submission" date="2021-01" db="EMBL/GenBank/DDBJ databases">
        <authorList>
            <person name="Lovell J.T."/>
            <person name="Bentley N."/>
            <person name="Bhattarai G."/>
            <person name="Jenkins J.W."/>
            <person name="Sreedasyam A."/>
            <person name="Alarcon Y."/>
            <person name="Bock C."/>
            <person name="Boston L."/>
            <person name="Carlson J."/>
            <person name="Cervantes K."/>
            <person name="Clermont K."/>
            <person name="Krom N."/>
            <person name="Kubenka K."/>
            <person name="Mamidi S."/>
            <person name="Mattison C."/>
            <person name="Monteros M."/>
            <person name="Pisani C."/>
            <person name="Plott C."/>
            <person name="Rajasekar S."/>
            <person name="Rhein H.S."/>
            <person name="Rohla C."/>
            <person name="Song M."/>
            <person name="Hilaire R.S."/>
            <person name="Shu S."/>
            <person name="Wells L."/>
            <person name="Wang X."/>
            <person name="Webber J."/>
            <person name="Heerema R.J."/>
            <person name="Klein P."/>
            <person name="Conner P."/>
            <person name="Grauke L."/>
            <person name="Grimwood J."/>
            <person name="Schmutz J."/>
            <person name="Randall J.J."/>
        </authorList>
    </citation>
    <scope>NUCLEOTIDE SEQUENCE</scope>
    <source>
        <tissue evidence="1">Leaf</tissue>
    </source>
</reference>
<comment type="caution">
    <text evidence="1">The sequence shown here is derived from an EMBL/GenBank/DDBJ whole genome shotgun (WGS) entry which is preliminary data.</text>
</comment>
<dbReference type="Proteomes" id="UP000811246">
    <property type="component" value="Chromosome 6"/>
</dbReference>
<proteinExistence type="predicted"/>
<evidence type="ECO:0000313" key="2">
    <source>
        <dbReference type="Proteomes" id="UP000811246"/>
    </source>
</evidence>
<protein>
    <submittedName>
        <fullName evidence="1">Uncharacterized protein</fullName>
    </submittedName>
</protein>
<sequence length="94" mass="11214">MWVDGMSQIFKHPKKSMTTFFFLIQSKIRRPYCNYFLWAYIEEGNERKVVRERELHLQKREEELQKRDEEVQCAREEIQKRGGGGASKKSVGTS</sequence>
<accession>A0A922ETY0</accession>
<dbReference type="EMBL" id="CM031830">
    <property type="protein sequence ID" value="KAG6708056.1"/>
    <property type="molecule type" value="Genomic_DNA"/>
</dbReference>
<evidence type="ECO:0000313" key="1">
    <source>
        <dbReference type="EMBL" id="KAG6708056.1"/>
    </source>
</evidence>
<dbReference type="AlphaFoldDB" id="A0A922ETY0"/>